<dbReference type="Proteomes" id="UP000265566">
    <property type="component" value="Chromosome 7"/>
</dbReference>
<dbReference type="EMBL" id="PSQE01000007">
    <property type="protein sequence ID" value="RHN45152.1"/>
    <property type="molecule type" value="Genomic_DNA"/>
</dbReference>
<feature type="domain" description="FBD" evidence="1">
    <location>
        <begin position="196"/>
        <end position="266"/>
    </location>
</feature>
<reference evidence="2" key="1">
    <citation type="journal article" date="2018" name="Nat. Plants">
        <title>Whole-genome landscape of Medicago truncatula symbiotic genes.</title>
        <authorList>
            <person name="Pecrix Y."/>
            <person name="Gamas P."/>
            <person name="Carrere S."/>
        </authorList>
    </citation>
    <scope>NUCLEOTIDE SEQUENCE</scope>
    <source>
        <tissue evidence="2">Leaves</tissue>
    </source>
</reference>
<organism evidence="2">
    <name type="scientific">Medicago truncatula</name>
    <name type="common">Barrel medic</name>
    <name type="synonym">Medicago tribuloides</name>
    <dbReference type="NCBI Taxonomy" id="3880"/>
    <lineage>
        <taxon>Eukaryota</taxon>
        <taxon>Viridiplantae</taxon>
        <taxon>Streptophyta</taxon>
        <taxon>Embryophyta</taxon>
        <taxon>Tracheophyta</taxon>
        <taxon>Spermatophyta</taxon>
        <taxon>Magnoliopsida</taxon>
        <taxon>eudicotyledons</taxon>
        <taxon>Gunneridae</taxon>
        <taxon>Pentapetalae</taxon>
        <taxon>rosids</taxon>
        <taxon>fabids</taxon>
        <taxon>Fabales</taxon>
        <taxon>Fabaceae</taxon>
        <taxon>Papilionoideae</taxon>
        <taxon>50 kb inversion clade</taxon>
        <taxon>NPAAA clade</taxon>
        <taxon>Hologalegina</taxon>
        <taxon>IRL clade</taxon>
        <taxon>Trifolieae</taxon>
        <taxon>Medicago</taxon>
    </lineage>
</organism>
<dbReference type="InterPro" id="IPR055411">
    <property type="entry name" value="LRR_FXL15/At3g58940/PEG3-like"/>
</dbReference>
<accession>A0A396GVN0</accession>
<comment type="caution">
    <text evidence="2">The sequence shown here is derived from an EMBL/GenBank/DDBJ whole genome shotgun (WGS) entry which is preliminary data.</text>
</comment>
<dbReference type="InterPro" id="IPR032675">
    <property type="entry name" value="LRR_dom_sf"/>
</dbReference>
<protein>
    <submittedName>
        <fullName evidence="2">Putative FBD domain, leucine-rich repeat domain, L domain-containing protein</fullName>
    </submittedName>
</protein>
<dbReference type="InterPro" id="IPR006566">
    <property type="entry name" value="FBD"/>
</dbReference>
<evidence type="ECO:0000259" key="1">
    <source>
        <dbReference type="SMART" id="SM00579"/>
    </source>
</evidence>
<proteinExistence type="predicted"/>
<evidence type="ECO:0000313" key="2">
    <source>
        <dbReference type="EMBL" id="RHN45152.1"/>
    </source>
</evidence>
<dbReference type="Pfam" id="PF08387">
    <property type="entry name" value="FBD"/>
    <property type="match status" value="1"/>
</dbReference>
<dbReference type="Gene3D" id="3.80.10.10">
    <property type="entry name" value="Ribonuclease Inhibitor"/>
    <property type="match status" value="1"/>
</dbReference>
<dbReference type="PANTHER" id="PTHR31900:SF34">
    <property type="entry name" value="EMB|CAB62440.1-RELATED"/>
    <property type="match status" value="1"/>
</dbReference>
<dbReference type="InterPro" id="IPR050232">
    <property type="entry name" value="FBL13/AtMIF1-like"/>
</dbReference>
<dbReference type="AlphaFoldDB" id="A0A396GVN0"/>
<dbReference type="PANTHER" id="PTHR31900">
    <property type="entry name" value="F-BOX/RNI SUPERFAMILY PROTEIN-RELATED"/>
    <property type="match status" value="1"/>
</dbReference>
<dbReference type="SMART" id="SM00579">
    <property type="entry name" value="FBD"/>
    <property type="match status" value="1"/>
</dbReference>
<name>A0A396GVN0_MEDTR</name>
<gene>
    <name evidence="2" type="ORF">MtrunA17_Chr7g0227241</name>
</gene>
<dbReference type="SUPFAM" id="SSF52047">
    <property type="entry name" value="RNI-like"/>
    <property type="match status" value="1"/>
</dbReference>
<dbReference type="Gramene" id="rna39369">
    <property type="protein sequence ID" value="RHN45152.1"/>
    <property type="gene ID" value="gene39369"/>
</dbReference>
<sequence length="286" mass="33585">MHYWQRMIPHLPYSILTCETLVVLKLSFLNMGKEFNITLVTLPSLKTLHLKYIRFQQGDDLIFLTDNCPNLEDLLLFDITYNTYCSIQWAQTLTKLKRADIMDCDFYIPMETVSNAEFLRIKLHEWSYRGCKLPTFHNLTHLVLCYNWDIVPRMLHLCPKLQNLDLFQHIKGSFWEDGYFGEYENEKWSHPKSVPGCLSSNLRTCTIRDFAIGGLQSYHIMLAKFILKNSTVLENMSIWCFGKQSEIERRLTSCSRASATCQLSIYNNFKYRYVSSSSFSILSFVH</sequence>
<dbReference type="Pfam" id="PF24758">
    <property type="entry name" value="LRR_At5g56370"/>
    <property type="match status" value="1"/>
</dbReference>